<protein>
    <recommendedName>
        <fullName evidence="14">Mechanosensitive ion channel protein</fullName>
    </recommendedName>
</protein>
<evidence type="ECO:0000256" key="6">
    <source>
        <dbReference type="ARBA" id="ARBA00023136"/>
    </source>
</evidence>
<dbReference type="STRING" id="1630136.AS592_02920"/>
<proteinExistence type="inferred from homology"/>
<evidence type="ECO:0000259" key="10">
    <source>
        <dbReference type="Pfam" id="PF21082"/>
    </source>
</evidence>
<dbReference type="Proteomes" id="UP000075359">
    <property type="component" value="Unassembled WGS sequence"/>
</dbReference>
<dbReference type="Pfam" id="PF21082">
    <property type="entry name" value="MS_channel_3rd"/>
    <property type="match status" value="1"/>
</dbReference>
<dbReference type="SUPFAM" id="SSF82689">
    <property type="entry name" value="Mechanosensitive channel protein MscS (YggB), C-terminal domain"/>
    <property type="match status" value="1"/>
</dbReference>
<dbReference type="EMBL" id="LNKT01000067">
    <property type="protein sequence ID" value="KYJ85706.1"/>
    <property type="molecule type" value="Genomic_DNA"/>
</dbReference>
<evidence type="ECO:0008006" key="14">
    <source>
        <dbReference type="Google" id="ProtNLM"/>
    </source>
</evidence>
<feature type="chain" id="PRO_5007578396" description="Mechanosensitive ion channel protein" evidence="8">
    <location>
        <begin position="18"/>
        <end position="617"/>
    </location>
</feature>
<dbReference type="AlphaFoldDB" id="A0A151CDW4"/>
<dbReference type="InterPro" id="IPR010920">
    <property type="entry name" value="LSM_dom_sf"/>
</dbReference>
<dbReference type="Gene3D" id="2.30.30.60">
    <property type="match status" value="1"/>
</dbReference>
<feature type="transmembrane region" description="Helical" evidence="7">
    <location>
        <begin position="243"/>
        <end position="268"/>
    </location>
</feature>
<sequence>MKKILLLAILFSTFLLSKDTLNPFLDQQMKVEAQLLEQNLTKEERATIQKKQHSEYQHFFMEYAANKKDNLAISNPYRMEISRLKIRISNNRQRGYKSAVLRDKALLHEYMMRNMFRDILNEVLRSTENKSKDFYEDKVDEILIKYFSEYKPLKMELYKEFTDTNKTGSIPQTIRETVKRIFLLEAVSRTFSAELVENRLNIYRAARLSEVKLFALASVVNESSLGQMLNPYLAPLNLDSSKLTVIIAIIALILIIQKIIYLIMNLILKHYHVKEEDMEYIHSHITKLFNIIASLFIIQVILVVFFGVDTKSILISKFFAVLYIILFTMLIYRSSNFLVHLRIDRIQSYKYLKKEVVNLVIKTGNVLIIMLAFILILYILGVNLTAVLSGLGIGGFAVAFAAKDSIANIFGSISILAGDLFEQGDWIEIDNMDGTVVEIGLRATTIRTFDNALISIPNFKLVNEGIKNWSRRSIGRRIKMIIGVTYESDFENIKKAIEEIRTMLREHPGIANERTQFQSFYRQPKLISAEDFKGVKRTTLVYMDEFADSSINILIYCFSRSVVWQEWLSVKEDVMYKVAEILKKYDLDFAYPAMTVHLAKEQGKDEEKKEQVVQHGF</sequence>
<dbReference type="PROSITE" id="PS01246">
    <property type="entry name" value="UPF0003"/>
    <property type="match status" value="1"/>
</dbReference>
<keyword evidence="8" id="KW-0732">Signal</keyword>
<dbReference type="InterPro" id="IPR023408">
    <property type="entry name" value="MscS_beta-dom_sf"/>
</dbReference>
<dbReference type="GO" id="GO:0008381">
    <property type="term" value="F:mechanosensitive monoatomic ion channel activity"/>
    <property type="evidence" value="ECO:0007669"/>
    <property type="project" value="UniProtKB-ARBA"/>
</dbReference>
<keyword evidence="13" id="KW-1185">Reference proteome</keyword>
<dbReference type="InterPro" id="IPR049278">
    <property type="entry name" value="MS_channel_C"/>
</dbReference>
<evidence type="ECO:0000256" key="3">
    <source>
        <dbReference type="ARBA" id="ARBA00022475"/>
    </source>
</evidence>
<feature type="transmembrane region" description="Helical" evidence="7">
    <location>
        <begin position="386"/>
        <end position="402"/>
    </location>
</feature>
<dbReference type="InterPro" id="IPR006686">
    <property type="entry name" value="MscS_channel_CS"/>
</dbReference>
<dbReference type="Gene3D" id="3.30.70.100">
    <property type="match status" value="1"/>
</dbReference>
<dbReference type="Gene3D" id="1.10.287.1260">
    <property type="match status" value="1"/>
</dbReference>
<dbReference type="InterPro" id="IPR006685">
    <property type="entry name" value="MscS_channel_2nd"/>
</dbReference>
<evidence type="ECO:0000313" key="12">
    <source>
        <dbReference type="EMBL" id="KYJ85706.1"/>
    </source>
</evidence>
<evidence type="ECO:0000256" key="1">
    <source>
        <dbReference type="ARBA" id="ARBA00004651"/>
    </source>
</evidence>
<gene>
    <name evidence="12" type="ORF">AS592_02920</name>
</gene>
<comment type="subcellular location">
    <subcellularLocation>
        <location evidence="1">Cell membrane</location>
        <topology evidence="1">Multi-pass membrane protein</topology>
    </subcellularLocation>
</comment>
<comment type="similarity">
    <text evidence="2">Belongs to the MscS (TC 1.A.23) family.</text>
</comment>
<accession>A0A151CDW4</accession>
<dbReference type="GO" id="GO:0005886">
    <property type="term" value="C:plasma membrane"/>
    <property type="evidence" value="ECO:0007669"/>
    <property type="project" value="UniProtKB-SubCell"/>
</dbReference>
<dbReference type="RefSeq" id="WP_067332103.1">
    <property type="nucleotide sequence ID" value="NZ_LNKT01000067.1"/>
</dbReference>
<dbReference type="PANTHER" id="PTHR43634">
    <property type="entry name" value="OW CONDUCTANCE MECHANOSENSITIVE CHANNEL"/>
    <property type="match status" value="1"/>
</dbReference>
<feature type="signal peptide" evidence="8">
    <location>
        <begin position="1"/>
        <end position="17"/>
    </location>
</feature>
<dbReference type="SUPFAM" id="SSF82861">
    <property type="entry name" value="Mechanosensitive channel protein MscS (YggB), transmembrane region"/>
    <property type="match status" value="1"/>
</dbReference>
<keyword evidence="3" id="KW-1003">Cell membrane</keyword>
<feature type="transmembrane region" description="Helical" evidence="7">
    <location>
        <begin position="288"/>
        <end position="308"/>
    </location>
</feature>
<evidence type="ECO:0000256" key="5">
    <source>
        <dbReference type="ARBA" id="ARBA00022989"/>
    </source>
</evidence>
<evidence type="ECO:0000313" key="13">
    <source>
        <dbReference type="Proteomes" id="UP000075359"/>
    </source>
</evidence>
<keyword evidence="5 7" id="KW-1133">Transmembrane helix</keyword>
<organism evidence="12 13">
    <name type="scientific">Sulfurovum riftiae</name>
    <dbReference type="NCBI Taxonomy" id="1630136"/>
    <lineage>
        <taxon>Bacteria</taxon>
        <taxon>Pseudomonadati</taxon>
        <taxon>Campylobacterota</taxon>
        <taxon>Epsilonproteobacteria</taxon>
        <taxon>Campylobacterales</taxon>
        <taxon>Sulfurovaceae</taxon>
        <taxon>Sulfurovum</taxon>
    </lineage>
</organism>
<evidence type="ECO:0000256" key="7">
    <source>
        <dbReference type="SAM" id="Phobius"/>
    </source>
</evidence>
<dbReference type="PANTHER" id="PTHR43634:SF2">
    <property type="entry name" value="LOW CONDUCTANCE MECHANOSENSITIVE CHANNEL YNAI"/>
    <property type="match status" value="1"/>
</dbReference>
<feature type="transmembrane region" description="Helical" evidence="7">
    <location>
        <begin position="356"/>
        <end position="380"/>
    </location>
</feature>
<evidence type="ECO:0000256" key="4">
    <source>
        <dbReference type="ARBA" id="ARBA00022692"/>
    </source>
</evidence>
<name>A0A151CDW4_9BACT</name>
<feature type="domain" description="Mechanosensitive ion channel MscS" evidence="9">
    <location>
        <begin position="404"/>
        <end position="471"/>
    </location>
</feature>
<keyword evidence="4 7" id="KW-0812">Transmembrane</keyword>
<feature type="domain" description="Mechanosensitive ion channel transmembrane helices 2/3" evidence="11">
    <location>
        <begin position="365"/>
        <end position="403"/>
    </location>
</feature>
<dbReference type="InterPro" id="IPR045042">
    <property type="entry name" value="YnaI-like"/>
</dbReference>
<dbReference type="Pfam" id="PF00924">
    <property type="entry name" value="MS_channel_2nd"/>
    <property type="match status" value="1"/>
</dbReference>
<comment type="caution">
    <text evidence="12">The sequence shown here is derived from an EMBL/GenBank/DDBJ whole genome shotgun (WGS) entry which is preliminary data.</text>
</comment>
<evidence type="ECO:0000256" key="2">
    <source>
        <dbReference type="ARBA" id="ARBA00008017"/>
    </source>
</evidence>
<feature type="transmembrane region" description="Helical" evidence="7">
    <location>
        <begin position="314"/>
        <end position="335"/>
    </location>
</feature>
<evidence type="ECO:0000259" key="9">
    <source>
        <dbReference type="Pfam" id="PF00924"/>
    </source>
</evidence>
<dbReference type="Pfam" id="PF21088">
    <property type="entry name" value="MS_channel_1st"/>
    <property type="match status" value="1"/>
</dbReference>
<dbReference type="SUPFAM" id="SSF50182">
    <property type="entry name" value="Sm-like ribonucleoproteins"/>
    <property type="match status" value="1"/>
</dbReference>
<evidence type="ECO:0000256" key="8">
    <source>
        <dbReference type="SAM" id="SignalP"/>
    </source>
</evidence>
<dbReference type="InterPro" id="IPR011014">
    <property type="entry name" value="MscS_channel_TM-2"/>
</dbReference>
<evidence type="ECO:0000259" key="11">
    <source>
        <dbReference type="Pfam" id="PF21088"/>
    </source>
</evidence>
<reference evidence="12 13" key="1">
    <citation type="submission" date="2015-11" db="EMBL/GenBank/DDBJ databases">
        <title>Draft genome of Sulfurovum riftiae 1812E, a member of the Epsilonproteobacteria isolated from the tube of the deep-sea hydrothermal vent tubewom Riftia pachyptila.</title>
        <authorList>
            <person name="Vetriani C."/>
            <person name="Giovannelli D."/>
        </authorList>
    </citation>
    <scope>NUCLEOTIDE SEQUENCE [LARGE SCALE GENOMIC DNA]</scope>
    <source>
        <strain evidence="12 13">1812E</strain>
    </source>
</reference>
<feature type="domain" description="Mechanosensitive ion channel MscS C-terminal" evidence="10">
    <location>
        <begin position="478"/>
        <end position="589"/>
    </location>
</feature>
<dbReference type="InterPro" id="IPR049142">
    <property type="entry name" value="MS_channel_1st"/>
</dbReference>
<dbReference type="InterPro" id="IPR011066">
    <property type="entry name" value="MscS_channel_C_sf"/>
</dbReference>
<keyword evidence="6 7" id="KW-0472">Membrane</keyword>